<evidence type="ECO:0000256" key="1">
    <source>
        <dbReference type="ARBA" id="ARBA00004651"/>
    </source>
</evidence>
<evidence type="ECO:0000256" key="5">
    <source>
        <dbReference type="ARBA" id="ARBA00022692"/>
    </source>
</evidence>
<gene>
    <name evidence="10" type="ORF">JQS43_01640</name>
</gene>
<feature type="transmembrane region" description="Helical" evidence="9">
    <location>
        <begin position="357"/>
        <end position="374"/>
    </location>
</feature>
<accession>A0A895YMH9</accession>
<evidence type="ECO:0000256" key="3">
    <source>
        <dbReference type="ARBA" id="ARBA00022448"/>
    </source>
</evidence>
<dbReference type="GO" id="GO:0005886">
    <property type="term" value="C:plasma membrane"/>
    <property type="evidence" value="ECO:0007669"/>
    <property type="project" value="UniProtKB-SubCell"/>
</dbReference>
<comment type="subcellular location">
    <subcellularLocation>
        <location evidence="1">Cell membrane</location>
        <topology evidence="1">Multi-pass membrane protein</topology>
    </subcellularLocation>
</comment>
<feature type="compositionally biased region" description="Pro residues" evidence="8">
    <location>
        <begin position="67"/>
        <end position="78"/>
    </location>
</feature>
<evidence type="ECO:0000256" key="9">
    <source>
        <dbReference type="SAM" id="Phobius"/>
    </source>
</evidence>
<keyword evidence="5 9" id="KW-0812">Transmembrane</keyword>
<feature type="region of interest" description="Disordered" evidence="8">
    <location>
        <begin position="436"/>
        <end position="462"/>
    </location>
</feature>
<feature type="compositionally biased region" description="Pro residues" evidence="8">
    <location>
        <begin position="443"/>
        <end position="455"/>
    </location>
</feature>
<keyword evidence="4" id="KW-1003">Cell membrane</keyword>
<comment type="similarity">
    <text evidence="2">Belongs to the autoinducer-2 exporter (AI-2E) (TC 2.A.86) family.</text>
</comment>
<evidence type="ECO:0000256" key="8">
    <source>
        <dbReference type="SAM" id="MobiDB-lite"/>
    </source>
</evidence>
<dbReference type="KEGG" id="nhy:JQS43_01640"/>
<dbReference type="InterPro" id="IPR002549">
    <property type="entry name" value="AI-2E-like"/>
</dbReference>
<feature type="transmembrane region" description="Helical" evidence="9">
    <location>
        <begin position="291"/>
        <end position="310"/>
    </location>
</feature>
<feature type="transmembrane region" description="Helical" evidence="9">
    <location>
        <begin position="228"/>
        <end position="252"/>
    </location>
</feature>
<dbReference type="GO" id="GO:0055085">
    <property type="term" value="P:transmembrane transport"/>
    <property type="evidence" value="ECO:0007669"/>
    <property type="project" value="TreeGrafter"/>
</dbReference>
<evidence type="ECO:0000256" key="4">
    <source>
        <dbReference type="ARBA" id="ARBA00022475"/>
    </source>
</evidence>
<evidence type="ECO:0000256" key="7">
    <source>
        <dbReference type="ARBA" id="ARBA00023136"/>
    </source>
</evidence>
<keyword evidence="3" id="KW-0813">Transport</keyword>
<dbReference type="EMBL" id="CP070499">
    <property type="protein sequence ID" value="QSB15108.1"/>
    <property type="molecule type" value="Genomic_DNA"/>
</dbReference>
<keyword evidence="6 9" id="KW-1133">Transmembrane helix</keyword>
<feature type="transmembrane region" description="Helical" evidence="9">
    <location>
        <begin position="394"/>
        <end position="425"/>
    </location>
</feature>
<feature type="transmembrane region" description="Helical" evidence="9">
    <location>
        <begin position="146"/>
        <end position="168"/>
    </location>
</feature>
<feature type="region of interest" description="Disordered" evidence="8">
    <location>
        <begin position="1"/>
        <end position="80"/>
    </location>
</feature>
<feature type="transmembrane region" description="Helical" evidence="9">
    <location>
        <begin position="93"/>
        <end position="111"/>
    </location>
</feature>
<evidence type="ECO:0000313" key="10">
    <source>
        <dbReference type="EMBL" id="QSB15108.1"/>
    </source>
</evidence>
<sequence length="462" mass="48955">MGRFEQARQNIRRAYETGRESVRAARQRAEQPNDEPLMRMAHQPALPEHATAPGAQGPVSEESAAGPPAPPGPEPPPTVEEAVPRSLRIAGAWSWRLIVVSAVAYALLWIANQYLLLVAPLMIGLLLAGLLMPAQRGLVKLHVHRSLAALLVVVAGLAAVGGTLYLVVNAFIAGLPGMISEVESGIGEFQDWLENGPVGLTEDNLEDLVTQAQDWINENTQQLTDVGLAAVTGTVQFLTGMVLTLVITFFFLRDGGRIWRFMISMLPPPARAPMAYAGEGGWRALGGYVRATVMVAFVDALGIGLGLYILDLTMGMPFVLPLAALVFLGGFVPIVGAFVSGGVAVLVALISPPGTEGLIKGLIVLGIVVLVQQLESNVLQPFIVSKMVRIHPLAVIIAVTAGILLAGIMGALVAVPIVAVLNAVVRRLNSYRDERFRREAEPGAPPGPAQDPPPRVVTESSG</sequence>
<evidence type="ECO:0000256" key="2">
    <source>
        <dbReference type="ARBA" id="ARBA00009773"/>
    </source>
</evidence>
<keyword evidence="11" id="KW-1185">Reference proteome</keyword>
<dbReference type="PANTHER" id="PTHR21716">
    <property type="entry name" value="TRANSMEMBRANE PROTEIN"/>
    <property type="match status" value="1"/>
</dbReference>
<dbReference type="Pfam" id="PF01594">
    <property type="entry name" value="AI-2E_transport"/>
    <property type="match status" value="1"/>
</dbReference>
<name>A0A895YMH9_9ACTN</name>
<feature type="transmembrane region" description="Helical" evidence="9">
    <location>
        <begin position="322"/>
        <end position="350"/>
    </location>
</feature>
<keyword evidence="7 9" id="KW-0472">Membrane</keyword>
<proteinExistence type="inferred from homology"/>
<dbReference type="AlphaFoldDB" id="A0A895YMH9"/>
<evidence type="ECO:0000313" key="11">
    <source>
        <dbReference type="Proteomes" id="UP000662857"/>
    </source>
</evidence>
<dbReference type="PANTHER" id="PTHR21716:SF53">
    <property type="entry name" value="PERMEASE PERM-RELATED"/>
    <property type="match status" value="1"/>
</dbReference>
<feature type="transmembrane region" description="Helical" evidence="9">
    <location>
        <begin position="117"/>
        <end position="134"/>
    </location>
</feature>
<dbReference type="Proteomes" id="UP000662857">
    <property type="component" value="Chromosome"/>
</dbReference>
<protein>
    <submittedName>
        <fullName evidence="10">AI-2E family transporter</fullName>
    </submittedName>
</protein>
<feature type="compositionally biased region" description="Basic and acidic residues" evidence="8">
    <location>
        <begin position="13"/>
        <end position="31"/>
    </location>
</feature>
<organism evidence="10 11">
    <name type="scientific">Natronosporangium hydrolyticum</name>
    <dbReference type="NCBI Taxonomy" id="2811111"/>
    <lineage>
        <taxon>Bacteria</taxon>
        <taxon>Bacillati</taxon>
        <taxon>Actinomycetota</taxon>
        <taxon>Actinomycetes</taxon>
        <taxon>Micromonosporales</taxon>
        <taxon>Micromonosporaceae</taxon>
        <taxon>Natronosporangium</taxon>
    </lineage>
</organism>
<evidence type="ECO:0000256" key="6">
    <source>
        <dbReference type="ARBA" id="ARBA00022989"/>
    </source>
</evidence>
<reference evidence="10" key="1">
    <citation type="submission" date="2021-02" db="EMBL/GenBank/DDBJ databases">
        <title>Natrosporangium hydrolyticum gen. nov., sp. nov, a haloalkaliphilic actinobacterium from a soda solonchak soil.</title>
        <authorList>
            <person name="Sorokin D.Y."/>
            <person name="Khijniak T.V."/>
            <person name="Zakharycheva A.P."/>
            <person name="Boueva O.V."/>
            <person name="Ariskina E.V."/>
            <person name="Hahnke R.L."/>
            <person name="Bunk B."/>
            <person name="Sproer C."/>
            <person name="Schumann P."/>
            <person name="Evtushenko L.I."/>
            <person name="Kublanov I.V."/>
        </authorList>
    </citation>
    <scope>NUCLEOTIDE SEQUENCE</scope>
    <source>
        <strain evidence="10">DSM 106523</strain>
    </source>
</reference>